<evidence type="ECO:0000256" key="12">
    <source>
        <dbReference type="SAM" id="MobiDB-lite"/>
    </source>
</evidence>
<keyword evidence="8" id="KW-0539">Nucleus</keyword>
<keyword evidence="15" id="KW-1185">Reference proteome</keyword>
<dbReference type="AlphaFoldDB" id="A0A8S1D6B3"/>
<dbReference type="EMBL" id="CADEPI010000149">
    <property type="protein sequence ID" value="CAB3377736.1"/>
    <property type="molecule type" value="Genomic_DNA"/>
</dbReference>
<dbReference type="GO" id="GO:0006281">
    <property type="term" value="P:DNA repair"/>
    <property type="evidence" value="ECO:0007669"/>
    <property type="project" value="UniProtKB-KW"/>
</dbReference>
<sequence>MAKDECSFGRKCYRLNPIHFREYSHAHLNDLIEQLGLNTRSDSFEIPSSFKTELSHDVVKQQVAVVLSIKKHKAMASDYAASVSGQSSAAGSSSSSHSRAKEAKPADNKKSSVLSKWENAAPFHFFMTVVPNIPQTLEERLSISLADLYDESLGEIEESLQINFMIDVNFLMKNLAVSKCLDKPLLALYETSNVEDLKSRKNMIKAVCVKPKSMFGHHHTKMSIFLYKDKSIRVVVSTANLIEEDWNDYSQGVWISPSCPPALDKSKGESCSGFRSALASYLGAYKLKDLEKWIQLVQGADFSQVKVCLVASVPSTGSSEVRKWGLGRVGCVLQKLVSAEVVEPNWPLVVQCSSIGSLGSMPSDWLESQLKVAMLGNARNTQSKTPLLMVYPCLKDVKDSLSGGGCLPYSFATHRNQTWLTEFVHKWRADGRKRSRAMPHIKTYCRLSPDWKKAAWFLLTSSNLSKAAWGRSTHQGKGQNILSYEAGVLFIPQLMIQKNHFDISHLASQEGEKLPFPFDLPPVKYESSDKLWVAEYMVQ</sequence>
<evidence type="ECO:0000256" key="5">
    <source>
        <dbReference type="ARBA" id="ARBA00022801"/>
    </source>
</evidence>
<feature type="compositionally biased region" description="Low complexity" evidence="12">
    <location>
        <begin position="87"/>
        <end position="97"/>
    </location>
</feature>
<evidence type="ECO:0000313" key="15">
    <source>
        <dbReference type="Proteomes" id="UP000494165"/>
    </source>
</evidence>
<feature type="region of interest" description="Disordered" evidence="12">
    <location>
        <begin position="87"/>
        <end position="108"/>
    </location>
</feature>
<evidence type="ECO:0000256" key="1">
    <source>
        <dbReference type="ARBA" id="ARBA00004123"/>
    </source>
</evidence>
<organism evidence="14 15">
    <name type="scientific">Cloeon dipterum</name>
    <dbReference type="NCBI Taxonomy" id="197152"/>
    <lineage>
        <taxon>Eukaryota</taxon>
        <taxon>Metazoa</taxon>
        <taxon>Ecdysozoa</taxon>
        <taxon>Arthropoda</taxon>
        <taxon>Hexapoda</taxon>
        <taxon>Insecta</taxon>
        <taxon>Pterygota</taxon>
        <taxon>Palaeoptera</taxon>
        <taxon>Ephemeroptera</taxon>
        <taxon>Pisciforma</taxon>
        <taxon>Baetidae</taxon>
        <taxon>Cloeon</taxon>
    </lineage>
</organism>
<feature type="binding site" evidence="10">
    <location>
        <position position="221"/>
    </location>
    <ligand>
        <name>substrate</name>
    </ligand>
</feature>
<dbReference type="GO" id="GO:0003697">
    <property type="term" value="F:single-stranded DNA binding"/>
    <property type="evidence" value="ECO:0007669"/>
    <property type="project" value="TreeGrafter"/>
</dbReference>
<dbReference type="InterPro" id="IPR019406">
    <property type="entry name" value="APLF_PBZ"/>
</dbReference>
<keyword evidence="4" id="KW-0227">DNA damage</keyword>
<evidence type="ECO:0000256" key="11">
    <source>
        <dbReference type="PIRSR" id="PIRSR610347-3"/>
    </source>
</evidence>
<dbReference type="GO" id="GO:0005634">
    <property type="term" value="C:nucleus"/>
    <property type="evidence" value="ECO:0007669"/>
    <property type="project" value="UniProtKB-SubCell"/>
</dbReference>
<evidence type="ECO:0000259" key="13">
    <source>
        <dbReference type="Pfam" id="PF10283"/>
    </source>
</evidence>
<dbReference type="InterPro" id="IPR010347">
    <property type="entry name" value="Tdp1"/>
</dbReference>
<gene>
    <name evidence="14" type="ORF">CLODIP_2_CD13610</name>
</gene>
<dbReference type="GO" id="GO:0004527">
    <property type="term" value="F:exonuclease activity"/>
    <property type="evidence" value="ECO:0007669"/>
    <property type="project" value="UniProtKB-KW"/>
</dbReference>
<reference evidence="14 15" key="1">
    <citation type="submission" date="2020-04" db="EMBL/GenBank/DDBJ databases">
        <authorList>
            <person name="Alioto T."/>
            <person name="Alioto T."/>
            <person name="Gomez Garrido J."/>
        </authorList>
    </citation>
    <scope>NUCLEOTIDE SEQUENCE [LARGE SCALE GENOMIC DNA]</scope>
</reference>
<comment type="similarity">
    <text evidence="2">Belongs to the tyrosyl-DNA phosphodiesterase family.</text>
</comment>
<evidence type="ECO:0000256" key="3">
    <source>
        <dbReference type="ARBA" id="ARBA00022722"/>
    </source>
</evidence>
<protein>
    <recommendedName>
        <fullName evidence="13">PBZ-type domain-containing protein</fullName>
    </recommendedName>
</protein>
<dbReference type="SUPFAM" id="SSF56024">
    <property type="entry name" value="Phospholipase D/nuclease"/>
    <property type="match status" value="2"/>
</dbReference>
<dbReference type="Pfam" id="PF06087">
    <property type="entry name" value="Tyr-DNA_phospho"/>
    <property type="match status" value="1"/>
</dbReference>
<dbReference type="Gene3D" id="3.30.870.10">
    <property type="entry name" value="Endonuclease Chain A"/>
    <property type="match status" value="2"/>
</dbReference>
<feature type="active site" description="Nucleophile" evidence="9">
    <location>
        <position position="219"/>
    </location>
</feature>
<evidence type="ECO:0000256" key="6">
    <source>
        <dbReference type="ARBA" id="ARBA00022839"/>
    </source>
</evidence>
<dbReference type="GO" id="GO:0003690">
    <property type="term" value="F:double-stranded DNA binding"/>
    <property type="evidence" value="ECO:0007669"/>
    <property type="project" value="TreeGrafter"/>
</dbReference>
<keyword evidence="6" id="KW-0269">Exonuclease</keyword>
<dbReference type="Pfam" id="PF10283">
    <property type="entry name" value="zf-CCHH"/>
    <property type="match status" value="1"/>
</dbReference>
<proteinExistence type="inferred from homology"/>
<comment type="subcellular location">
    <subcellularLocation>
        <location evidence="1">Nucleus</location>
    </subcellularLocation>
</comment>
<feature type="site" description="Interaction with DNA" evidence="11">
    <location>
        <position position="465"/>
    </location>
</feature>
<feature type="binding site" evidence="10">
    <location>
        <position position="442"/>
    </location>
    <ligand>
        <name>substrate</name>
    </ligand>
</feature>
<keyword evidence="5" id="KW-0378">Hydrolase</keyword>
<evidence type="ECO:0000256" key="9">
    <source>
        <dbReference type="PIRSR" id="PIRSR610347-1"/>
    </source>
</evidence>
<feature type="domain" description="PBZ-type" evidence="13">
    <location>
        <begin position="3"/>
        <end position="27"/>
    </location>
</feature>
<dbReference type="PANTHER" id="PTHR12415:SF0">
    <property type="entry name" value="TYROSYL-DNA PHOSPHODIESTERASE 1"/>
    <property type="match status" value="1"/>
</dbReference>
<evidence type="ECO:0000256" key="7">
    <source>
        <dbReference type="ARBA" id="ARBA00023204"/>
    </source>
</evidence>
<name>A0A8S1D6B3_9INSE</name>
<feature type="active site" description="Proton donor/acceptor" evidence="9">
    <location>
        <position position="440"/>
    </location>
</feature>
<keyword evidence="3" id="KW-0540">Nuclease</keyword>
<dbReference type="Proteomes" id="UP000494165">
    <property type="component" value="Unassembled WGS sequence"/>
</dbReference>
<evidence type="ECO:0000256" key="2">
    <source>
        <dbReference type="ARBA" id="ARBA00010205"/>
    </source>
</evidence>
<comment type="caution">
    <text evidence="14">The sequence shown here is derived from an EMBL/GenBank/DDBJ whole genome shotgun (WGS) entry which is preliminary data.</text>
</comment>
<evidence type="ECO:0000256" key="4">
    <source>
        <dbReference type="ARBA" id="ARBA00022763"/>
    </source>
</evidence>
<dbReference type="OrthoDB" id="47785at2759"/>
<evidence type="ECO:0000313" key="14">
    <source>
        <dbReference type="EMBL" id="CAB3377736.1"/>
    </source>
</evidence>
<evidence type="ECO:0000256" key="8">
    <source>
        <dbReference type="ARBA" id="ARBA00023242"/>
    </source>
</evidence>
<evidence type="ECO:0000256" key="10">
    <source>
        <dbReference type="PIRSR" id="PIRSR610347-2"/>
    </source>
</evidence>
<feature type="compositionally biased region" description="Basic and acidic residues" evidence="12">
    <location>
        <begin position="99"/>
        <end position="108"/>
    </location>
</feature>
<dbReference type="PANTHER" id="PTHR12415">
    <property type="entry name" value="TYROSYL-DNA PHOSPHODIESTERASE 1"/>
    <property type="match status" value="1"/>
</dbReference>
<accession>A0A8S1D6B3</accession>
<dbReference type="GO" id="GO:0017005">
    <property type="term" value="F:3'-tyrosyl-DNA phosphodiesterase activity"/>
    <property type="evidence" value="ECO:0007669"/>
    <property type="project" value="TreeGrafter"/>
</dbReference>
<keyword evidence="7" id="KW-0234">DNA repair</keyword>